<evidence type="ECO:0000313" key="3">
    <source>
        <dbReference type="Proteomes" id="UP000295264"/>
    </source>
</evidence>
<dbReference type="AlphaFoldDB" id="A0A484GSW4"/>
<proteinExistence type="predicted"/>
<reference evidence="1 3" key="1">
    <citation type="journal article" date="2018" name="Genomics">
        <title>Molecular footprints of inshore aquatic adaptation in Indo-Pacific humpback dolphin (Sousa chinensis).</title>
        <authorList>
            <person name="Ming Y."/>
            <person name="Jian J."/>
            <person name="Yu F."/>
            <person name="Yu X."/>
            <person name="Wang J."/>
            <person name="Liu W."/>
        </authorList>
    </citation>
    <scope>NUCLEOTIDE SEQUENCE [LARGE SCALE GENOMIC DNA]</scope>
    <source>
        <strain evidence="1">MY-2018</strain>
        <tissue evidence="1">Skin</tissue>
    </source>
</reference>
<keyword evidence="3" id="KW-1185">Reference proteome</keyword>
<dbReference type="EMBL" id="QWLN02004798">
    <property type="protein sequence ID" value="TEA38640.1"/>
    <property type="molecule type" value="Genomic_DNA"/>
</dbReference>
<sequence length="32" mass="3616">MFAPAVTRALRKNKTLRYGVPTLVSAVRKKWG</sequence>
<dbReference type="Proteomes" id="UP000295264">
    <property type="component" value="Unassembled WGS sequence"/>
</dbReference>
<name>A0A484GSW4_SOUCH</name>
<comment type="caution">
    <text evidence="1">The sequence shown here is derived from an EMBL/GenBank/DDBJ whole genome shotgun (WGS) entry which is preliminary data.</text>
</comment>
<gene>
    <name evidence="1" type="ORF">DBR06_SOUSAS110567</name>
    <name evidence="2" type="ORF">DBR06_SOUSAS110568</name>
</gene>
<evidence type="ECO:0000313" key="2">
    <source>
        <dbReference type="EMBL" id="TEA38640.1"/>
    </source>
</evidence>
<feature type="non-terminal residue" evidence="1">
    <location>
        <position position="32"/>
    </location>
</feature>
<protein>
    <submittedName>
        <fullName evidence="1">Uncharacterized protein</fullName>
    </submittedName>
</protein>
<dbReference type="EMBL" id="QWLN02004798">
    <property type="protein sequence ID" value="TEA38639.1"/>
    <property type="molecule type" value="Genomic_DNA"/>
</dbReference>
<organism evidence="1 3">
    <name type="scientific">Sousa chinensis</name>
    <name type="common">Indo-pacific humpbacked dolphin</name>
    <name type="synonym">Steno chinensis</name>
    <dbReference type="NCBI Taxonomy" id="103600"/>
    <lineage>
        <taxon>Eukaryota</taxon>
        <taxon>Metazoa</taxon>
        <taxon>Chordata</taxon>
        <taxon>Craniata</taxon>
        <taxon>Vertebrata</taxon>
        <taxon>Euteleostomi</taxon>
        <taxon>Mammalia</taxon>
        <taxon>Eutheria</taxon>
        <taxon>Laurasiatheria</taxon>
        <taxon>Artiodactyla</taxon>
        <taxon>Whippomorpha</taxon>
        <taxon>Cetacea</taxon>
        <taxon>Odontoceti</taxon>
        <taxon>Delphinidae</taxon>
        <taxon>Sousa</taxon>
    </lineage>
</organism>
<evidence type="ECO:0000313" key="1">
    <source>
        <dbReference type="EMBL" id="TEA38639.1"/>
    </source>
</evidence>
<accession>A0A484GSW4</accession>